<dbReference type="AlphaFoldDB" id="A0AA36H1A1"/>
<reference evidence="1" key="1">
    <citation type="submission" date="2023-07" db="EMBL/GenBank/DDBJ databases">
        <authorList>
            <consortium name="CYATHOMIX"/>
        </authorList>
    </citation>
    <scope>NUCLEOTIDE SEQUENCE</scope>
    <source>
        <strain evidence="1">N/A</strain>
    </source>
</reference>
<dbReference type="Proteomes" id="UP001176961">
    <property type="component" value="Unassembled WGS sequence"/>
</dbReference>
<name>A0AA36H1A1_CYLNA</name>
<gene>
    <name evidence="1" type="ORF">CYNAS_LOCUS14189</name>
</gene>
<evidence type="ECO:0000313" key="1">
    <source>
        <dbReference type="EMBL" id="CAJ0602206.1"/>
    </source>
</evidence>
<keyword evidence="2" id="KW-1185">Reference proteome</keyword>
<comment type="caution">
    <text evidence="1">The sequence shown here is derived from an EMBL/GenBank/DDBJ whole genome shotgun (WGS) entry which is preliminary data.</text>
</comment>
<organism evidence="1 2">
    <name type="scientific">Cylicocyclus nassatus</name>
    <name type="common">Nematode worm</name>
    <dbReference type="NCBI Taxonomy" id="53992"/>
    <lineage>
        <taxon>Eukaryota</taxon>
        <taxon>Metazoa</taxon>
        <taxon>Ecdysozoa</taxon>
        <taxon>Nematoda</taxon>
        <taxon>Chromadorea</taxon>
        <taxon>Rhabditida</taxon>
        <taxon>Rhabditina</taxon>
        <taxon>Rhabditomorpha</taxon>
        <taxon>Strongyloidea</taxon>
        <taxon>Strongylidae</taxon>
        <taxon>Cylicocyclus</taxon>
    </lineage>
</organism>
<accession>A0AA36H1A1</accession>
<evidence type="ECO:0000313" key="2">
    <source>
        <dbReference type="Proteomes" id="UP001176961"/>
    </source>
</evidence>
<sequence length="72" mass="8124">MKKSQCAFVTLTIGSSHEIQILSKFSFRSFDVILPLDEPKSPNSRLNASICSQLKLHQLVELGRVNEYTLIC</sequence>
<proteinExistence type="predicted"/>
<protein>
    <submittedName>
        <fullName evidence="1">Uncharacterized protein</fullName>
    </submittedName>
</protein>
<dbReference type="EMBL" id="CATQJL010000305">
    <property type="protein sequence ID" value="CAJ0602206.1"/>
    <property type="molecule type" value="Genomic_DNA"/>
</dbReference>